<dbReference type="PROSITE" id="PS51843">
    <property type="entry name" value="NR_LBD"/>
    <property type="match status" value="1"/>
</dbReference>
<dbReference type="Proteomes" id="UP000887540">
    <property type="component" value="Unplaced"/>
</dbReference>
<evidence type="ECO:0000256" key="2">
    <source>
        <dbReference type="ARBA" id="ARBA00023015"/>
    </source>
</evidence>
<dbReference type="SMART" id="SM00430">
    <property type="entry name" value="HOLI"/>
    <property type="match status" value="1"/>
</dbReference>
<keyword evidence="2" id="KW-0805">Transcription regulation</keyword>
<accession>A0A914DGM0</accession>
<feature type="domain" description="NR LBD" evidence="5">
    <location>
        <begin position="102"/>
        <end position="326"/>
    </location>
</feature>
<sequence>MNPKAIQFPIGFNSEQAIQKVLKRKVILEEKLKSIKQEPKFEQTDYCKEIECLLYLEKKVKILRESSYNPTQIYNNIREILNSPSELGNADKYEKPSDWPINWDKYHSQIADGENVCQYLIKNELLDRHWIVVDFIIIVEAAKAFPVYQKICDEDKILLLEKIGLVNSIIMARFYSLAQNSTTLTFPDGIMPIKICTPQDNNYIPDKLLLEVFCRSLEPLRRTNLNTIEFVLLEAIIGCYTAIPKLSNTTRILLTKQREAYALILLRYLQSQLGKESGAKKYTDIICLVETYFYFTQRFKPPYNIFHGDKGPHFDRNLCRNHTLCREKHYVEVRYMEV</sequence>
<proteinExistence type="inferred from homology"/>
<dbReference type="Gene3D" id="1.10.565.10">
    <property type="entry name" value="Retinoid X Receptor"/>
    <property type="match status" value="1"/>
</dbReference>
<dbReference type="Pfam" id="PF00104">
    <property type="entry name" value="Hormone_recep"/>
    <property type="match status" value="1"/>
</dbReference>
<evidence type="ECO:0000256" key="1">
    <source>
        <dbReference type="ARBA" id="ARBA00005993"/>
    </source>
</evidence>
<evidence type="ECO:0000313" key="7">
    <source>
        <dbReference type="WBParaSite" id="ACRNAN_scaffold2636.g16887.t1"/>
    </source>
</evidence>
<dbReference type="InterPro" id="IPR000536">
    <property type="entry name" value="Nucl_hrmn_rcpt_lig-bd"/>
</dbReference>
<protein>
    <submittedName>
        <fullName evidence="7">NR LBD domain-containing protein</fullName>
    </submittedName>
</protein>
<keyword evidence="4" id="KW-0675">Receptor</keyword>
<evidence type="ECO:0000256" key="3">
    <source>
        <dbReference type="ARBA" id="ARBA00023163"/>
    </source>
</evidence>
<evidence type="ECO:0000256" key="4">
    <source>
        <dbReference type="ARBA" id="ARBA00023170"/>
    </source>
</evidence>
<keyword evidence="6" id="KW-1185">Reference proteome</keyword>
<evidence type="ECO:0000259" key="5">
    <source>
        <dbReference type="PROSITE" id="PS51843"/>
    </source>
</evidence>
<name>A0A914DGM0_9BILA</name>
<dbReference type="WBParaSite" id="ACRNAN_scaffold2636.g16887.t1">
    <property type="protein sequence ID" value="ACRNAN_scaffold2636.g16887.t1"/>
    <property type="gene ID" value="ACRNAN_scaffold2636.g16887"/>
</dbReference>
<dbReference type="SUPFAM" id="SSF48508">
    <property type="entry name" value="Nuclear receptor ligand-binding domain"/>
    <property type="match status" value="1"/>
</dbReference>
<evidence type="ECO:0000313" key="6">
    <source>
        <dbReference type="Proteomes" id="UP000887540"/>
    </source>
</evidence>
<dbReference type="PANTHER" id="PTHR45886">
    <property type="entry name" value="NUCLEAR HORMONE RECEPTOR FAMILY-RELATED-RELATED"/>
    <property type="match status" value="1"/>
</dbReference>
<organism evidence="6 7">
    <name type="scientific">Acrobeloides nanus</name>
    <dbReference type="NCBI Taxonomy" id="290746"/>
    <lineage>
        <taxon>Eukaryota</taxon>
        <taxon>Metazoa</taxon>
        <taxon>Ecdysozoa</taxon>
        <taxon>Nematoda</taxon>
        <taxon>Chromadorea</taxon>
        <taxon>Rhabditida</taxon>
        <taxon>Tylenchina</taxon>
        <taxon>Cephalobomorpha</taxon>
        <taxon>Cephaloboidea</taxon>
        <taxon>Cephalobidae</taxon>
        <taxon>Acrobeloides</taxon>
    </lineage>
</organism>
<dbReference type="InterPro" id="IPR035500">
    <property type="entry name" value="NHR-like_dom_sf"/>
</dbReference>
<reference evidence="7" key="1">
    <citation type="submission" date="2022-11" db="UniProtKB">
        <authorList>
            <consortium name="WormBaseParasite"/>
        </authorList>
    </citation>
    <scope>IDENTIFICATION</scope>
</reference>
<dbReference type="PANTHER" id="PTHR45886:SF18">
    <property type="entry name" value="NR LBD DOMAIN-CONTAINING PROTEIN-RELATED"/>
    <property type="match status" value="1"/>
</dbReference>
<dbReference type="AlphaFoldDB" id="A0A914DGM0"/>
<comment type="similarity">
    <text evidence="1">Belongs to the nuclear hormone receptor family.</text>
</comment>
<keyword evidence="3" id="KW-0804">Transcription</keyword>